<proteinExistence type="inferred from homology"/>
<dbReference type="Pfam" id="PF07804">
    <property type="entry name" value="HipA_C"/>
    <property type="match status" value="1"/>
</dbReference>
<comment type="caution">
    <text evidence="5">The sequence shown here is derived from an EMBL/GenBank/DDBJ whole genome shotgun (WGS) entry which is preliminary data.</text>
</comment>
<keyword evidence="2" id="KW-0808">Transferase</keyword>
<protein>
    <submittedName>
        <fullName evidence="5">HipA domain-containing protein</fullName>
    </submittedName>
</protein>
<dbReference type="AlphaFoldDB" id="A0A4U0EZD7"/>
<dbReference type="PANTHER" id="PTHR37419">
    <property type="entry name" value="SERINE/THREONINE-PROTEIN KINASE TOXIN HIPA"/>
    <property type="match status" value="1"/>
</dbReference>
<keyword evidence="6" id="KW-1185">Reference proteome</keyword>
<accession>A0A4U0EZD7</accession>
<evidence type="ECO:0000256" key="1">
    <source>
        <dbReference type="ARBA" id="ARBA00010164"/>
    </source>
</evidence>
<comment type="similarity">
    <text evidence="1">Belongs to the HipA Ser/Thr kinase family.</text>
</comment>
<evidence type="ECO:0000313" key="6">
    <source>
        <dbReference type="Proteomes" id="UP000307657"/>
    </source>
</evidence>
<dbReference type="Proteomes" id="UP000307657">
    <property type="component" value="Unassembled WGS sequence"/>
</dbReference>
<evidence type="ECO:0000259" key="4">
    <source>
        <dbReference type="Pfam" id="PF07804"/>
    </source>
</evidence>
<evidence type="ECO:0000256" key="3">
    <source>
        <dbReference type="ARBA" id="ARBA00022777"/>
    </source>
</evidence>
<evidence type="ECO:0000313" key="5">
    <source>
        <dbReference type="EMBL" id="TJY37413.1"/>
    </source>
</evidence>
<name>A0A4U0EZD7_9FLAO</name>
<sequence length="318" mass="36543">MKNKCLYCYEDLKDELDFHQACSLSFFGSKEAPKLEYSLDQMSELGKDVIERSVAVPGVQPKLSMTLINKKRDNNGFRLTVVGALGGNYIFKPPSTDYPEMPQNEHLTMRIAESFGIKTVPSSLIRLQSGELSYITKRIDRTEDGQKIHMLDMFQITEAFDKYKSSMEKIGKALENYSDNTLLDKIFFFELTLFSFLTGNNDMHLKNFSMIRSTSGWLLAPAYDLLNVAIVNPDDKEELALTIEGKKSKLKYVHFETLGKGLGLTKKQISGVFDRSYKKKENAIKWVTNSFLSREMKAKYITILNERYERIYNTENKN</sequence>
<gene>
    <name evidence="5" type="ORF">E5167_05585</name>
</gene>
<reference evidence="5 6" key="1">
    <citation type="submission" date="2019-04" db="EMBL/GenBank/DDBJ databases">
        <title>Lacinutrix sp. nov., isolated from marine water.</title>
        <authorList>
            <person name="Kim W."/>
        </authorList>
    </citation>
    <scope>NUCLEOTIDE SEQUENCE [LARGE SCALE GENOMIC DNA]</scope>
    <source>
        <strain evidence="5 6">CAU 1491</strain>
    </source>
</reference>
<evidence type="ECO:0000256" key="2">
    <source>
        <dbReference type="ARBA" id="ARBA00022679"/>
    </source>
</evidence>
<dbReference type="GO" id="GO:0005829">
    <property type="term" value="C:cytosol"/>
    <property type="evidence" value="ECO:0007669"/>
    <property type="project" value="TreeGrafter"/>
</dbReference>
<organism evidence="5 6">
    <name type="scientific">Pontimicrobium aquaticum</name>
    <dbReference type="NCBI Taxonomy" id="2565367"/>
    <lineage>
        <taxon>Bacteria</taxon>
        <taxon>Pseudomonadati</taxon>
        <taxon>Bacteroidota</taxon>
        <taxon>Flavobacteriia</taxon>
        <taxon>Flavobacteriales</taxon>
        <taxon>Flavobacteriaceae</taxon>
        <taxon>Pontimicrobium</taxon>
    </lineage>
</organism>
<dbReference type="PANTHER" id="PTHR37419:SF1">
    <property type="entry name" value="SERINE_THREONINE-PROTEIN KINASE TOXIN HIPA"/>
    <property type="match status" value="1"/>
</dbReference>
<dbReference type="GO" id="GO:0004674">
    <property type="term" value="F:protein serine/threonine kinase activity"/>
    <property type="evidence" value="ECO:0007669"/>
    <property type="project" value="TreeGrafter"/>
</dbReference>
<dbReference type="EMBL" id="SUPL01000002">
    <property type="protein sequence ID" value="TJY37413.1"/>
    <property type="molecule type" value="Genomic_DNA"/>
</dbReference>
<keyword evidence="3" id="KW-0418">Kinase</keyword>
<dbReference type="OrthoDB" id="9805913at2"/>
<dbReference type="InterPro" id="IPR052028">
    <property type="entry name" value="HipA_Ser/Thr_kinase"/>
</dbReference>
<dbReference type="InterPro" id="IPR012893">
    <property type="entry name" value="HipA-like_C"/>
</dbReference>
<dbReference type="Gene3D" id="1.10.1070.20">
    <property type="match status" value="1"/>
</dbReference>
<feature type="domain" description="HipA-like C-terminal" evidence="4">
    <location>
        <begin position="55"/>
        <end position="278"/>
    </location>
</feature>